<reference evidence="3" key="1">
    <citation type="journal article" date="2019" name="Int. J. Syst. Evol. Microbiol.">
        <title>The Global Catalogue of Microorganisms (GCM) 10K type strain sequencing project: providing services to taxonomists for standard genome sequencing and annotation.</title>
        <authorList>
            <consortium name="The Broad Institute Genomics Platform"/>
            <consortium name="The Broad Institute Genome Sequencing Center for Infectious Disease"/>
            <person name="Wu L."/>
            <person name="Ma J."/>
        </authorList>
    </citation>
    <scope>NUCLEOTIDE SEQUENCE [LARGE SCALE GENOMIC DNA]</scope>
    <source>
        <strain evidence="3">JCM 18127</strain>
    </source>
</reference>
<comment type="caution">
    <text evidence="2">The sequence shown here is derived from an EMBL/GenBank/DDBJ whole genome shotgun (WGS) entry which is preliminary data.</text>
</comment>
<dbReference type="EMBL" id="BAABIM010000006">
    <property type="protein sequence ID" value="GAA4699959.1"/>
    <property type="molecule type" value="Genomic_DNA"/>
</dbReference>
<accession>A0ABP8X354</accession>
<proteinExistence type="predicted"/>
<gene>
    <name evidence="2" type="ORF">GCM10023226_43540</name>
</gene>
<sequence length="129" mass="13806">MTQIDIKLSAIYQAAHDELPTRASDFAGRASSISSAIEPVVAQLALAGNHPIGGEMLALADELFFHLRRMTSIFNDSATALDRIADDFVELEGGVAEHWRSQHQQYLGEPDLPSLPSAPSPAPVLGTPS</sequence>
<evidence type="ECO:0000313" key="2">
    <source>
        <dbReference type="EMBL" id="GAA4699959.1"/>
    </source>
</evidence>
<evidence type="ECO:0000256" key="1">
    <source>
        <dbReference type="SAM" id="MobiDB-lite"/>
    </source>
</evidence>
<evidence type="ECO:0000313" key="3">
    <source>
        <dbReference type="Proteomes" id="UP001500621"/>
    </source>
</evidence>
<protein>
    <submittedName>
        <fullName evidence="2">Uncharacterized protein</fullName>
    </submittedName>
</protein>
<keyword evidence="3" id="KW-1185">Reference proteome</keyword>
<organism evidence="2 3">
    <name type="scientific">Nocardioides nanhaiensis</name>
    <dbReference type="NCBI Taxonomy" id="1476871"/>
    <lineage>
        <taxon>Bacteria</taxon>
        <taxon>Bacillati</taxon>
        <taxon>Actinomycetota</taxon>
        <taxon>Actinomycetes</taxon>
        <taxon>Propionibacteriales</taxon>
        <taxon>Nocardioidaceae</taxon>
        <taxon>Nocardioides</taxon>
    </lineage>
</organism>
<name>A0ABP8X354_9ACTN</name>
<dbReference type="Proteomes" id="UP001500621">
    <property type="component" value="Unassembled WGS sequence"/>
</dbReference>
<dbReference type="RefSeq" id="WP_345273303.1">
    <property type="nucleotide sequence ID" value="NZ_BAABIM010000006.1"/>
</dbReference>
<feature type="region of interest" description="Disordered" evidence="1">
    <location>
        <begin position="103"/>
        <end position="129"/>
    </location>
</feature>